<reference evidence="2 3" key="2">
    <citation type="submission" date="2018-02" db="EMBL/GenBank/DDBJ databases">
        <title>Draft genome sequences of four Legionella pneumophila clinical strains isolated in Ontario.</title>
        <authorList>
            <person name="Fortuna A."/>
            <person name="Ramnarine R."/>
            <person name="Li A."/>
            <person name="Frantz C."/>
            <person name="Mallo G."/>
        </authorList>
    </citation>
    <scope>NUCLEOTIDE SEQUENCE [LARGE SCALE GENOMIC DNA]</scope>
    <source>
        <strain evidence="2 3">LG61</strain>
    </source>
</reference>
<proteinExistence type="predicted"/>
<dbReference type="SUPFAM" id="SSF51658">
    <property type="entry name" value="Xylose isomerase-like"/>
    <property type="match status" value="1"/>
</dbReference>
<name>A0A133WX70_LEGPN</name>
<dbReference type="Pfam" id="PF05114">
    <property type="entry name" value="MbnB_TglH_ChrH"/>
    <property type="match status" value="1"/>
</dbReference>
<dbReference type="InterPro" id="IPR036237">
    <property type="entry name" value="Xyl_isomerase-like_sf"/>
</dbReference>
<evidence type="ECO:0000313" key="2">
    <source>
        <dbReference type="EMBL" id="PPK30105.1"/>
    </source>
</evidence>
<sequence>MTLNPLIGIGLRYPHYTQVLEERPSIGWFEVHSENFFSNGGNEIKALLNISEYYPISLHGVGLSLGSSDGISKVHLDRLSNLVHQVQPKFVSEHLSWGHVGGIHMPDLLPVPYTEESFNTFKRSISIAQDFLKREILIENPSSYIEYKSSRLHESYFLVELCNQTGAKILLDVNNLFISSWNHGWNTKEYIDSIPFNLVKEIHIAGHSIKELSNDSTLRIDTHNNYVCDEVWALYDYTVQRFGPIPTLLEWDADIPSLNVLIEEASKCESYLSSYKVNRGVANA</sequence>
<comment type="caution">
    <text evidence="2">The sequence shown here is derived from an EMBL/GenBank/DDBJ whole genome shotgun (WGS) entry which is preliminary data.</text>
</comment>
<reference evidence="1" key="1">
    <citation type="journal article" date="2018" name="Genome Biol.">
        <title>SKESA: strategic k-mer extension for scrupulous assemblies.</title>
        <authorList>
            <person name="Souvorov A."/>
            <person name="Agarwala R."/>
            <person name="Lipman D.J."/>
        </authorList>
    </citation>
    <scope>NUCLEOTIDE SEQUENCE</scope>
    <source>
        <strain evidence="1">AZ00058701</strain>
    </source>
</reference>
<gene>
    <name evidence="2" type="ORF">C3928_10770</name>
    <name evidence="1" type="ORF">JBJ86_10330</name>
</gene>
<dbReference type="NCBIfam" id="NF003818">
    <property type="entry name" value="PRK05409.1"/>
    <property type="match status" value="1"/>
</dbReference>
<dbReference type="PANTHER" id="PTHR42194:SF1">
    <property type="entry name" value="UPF0276 PROTEIN HI_1600"/>
    <property type="match status" value="1"/>
</dbReference>
<accession>A0A133WX70</accession>
<dbReference type="PANTHER" id="PTHR42194">
    <property type="entry name" value="UPF0276 PROTEIN HI_1600"/>
    <property type="match status" value="1"/>
</dbReference>
<reference evidence="1" key="3">
    <citation type="submission" date="2019-10" db="EMBL/GenBank/DDBJ databases">
        <authorList>
            <consortium name="NCBI Pathogen Detection Project"/>
        </authorList>
    </citation>
    <scope>NUCLEOTIDE SEQUENCE</scope>
    <source>
        <strain evidence="1">AZ00058701</strain>
    </source>
</reference>
<protein>
    <submittedName>
        <fullName evidence="2">DUF692 domain-containing protein</fullName>
    </submittedName>
</protein>
<dbReference type="GeneID" id="57036104"/>
<dbReference type="RefSeq" id="WP_010947820.1">
    <property type="nucleotide sequence ID" value="NZ_BBUG01000033.1"/>
</dbReference>
<organism evidence="2 3">
    <name type="scientific">Legionella pneumophila</name>
    <dbReference type="NCBI Taxonomy" id="446"/>
    <lineage>
        <taxon>Bacteria</taxon>
        <taxon>Pseudomonadati</taxon>
        <taxon>Pseudomonadota</taxon>
        <taxon>Gammaproteobacteria</taxon>
        <taxon>Legionellales</taxon>
        <taxon>Legionellaceae</taxon>
        <taxon>Legionella</taxon>
    </lineage>
</organism>
<dbReference type="Proteomes" id="UP000239239">
    <property type="component" value="Unassembled WGS sequence"/>
</dbReference>
<dbReference type="Gene3D" id="3.20.20.150">
    <property type="entry name" value="Divalent-metal-dependent TIM barrel enzymes"/>
    <property type="match status" value="1"/>
</dbReference>
<evidence type="ECO:0000313" key="3">
    <source>
        <dbReference type="Proteomes" id="UP000239239"/>
    </source>
</evidence>
<dbReference type="InterPro" id="IPR007801">
    <property type="entry name" value="MbnB/TglH/ChrH"/>
</dbReference>
<dbReference type="Proteomes" id="UP000866496">
    <property type="component" value="Unassembled WGS sequence"/>
</dbReference>
<dbReference type="EMBL" id="DACWHX010000011">
    <property type="protein sequence ID" value="HAU1880637.1"/>
    <property type="molecule type" value="Genomic_DNA"/>
</dbReference>
<evidence type="ECO:0000313" key="1">
    <source>
        <dbReference type="EMBL" id="HAU1880637.1"/>
    </source>
</evidence>
<dbReference type="AlphaFoldDB" id="A0A133WX70"/>
<dbReference type="OrthoDB" id="9763101at2"/>
<dbReference type="EMBL" id="PQWY01000015">
    <property type="protein sequence ID" value="PPK30105.1"/>
    <property type="molecule type" value="Genomic_DNA"/>
</dbReference>